<protein>
    <submittedName>
        <fullName evidence="1">Putative LOC100639574 [Amphimedon queenslandica]</fullName>
    </submittedName>
</protein>
<name>A0A0K2VI68_LEPSM</name>
<proteinExistence type="predicted"/>
<accession>A0A0K2VI68</accession>
<reference evidence="1" key="1">
    <citation type="submission" date="2014-05" db="EMBL/GenBank/DDBJ databases">
        <authorList>
            <person name="Chronopoulou M."/>
        </authorList>
    </citation>
    <scope>NUCLEOTIDE SEQUENCE</scope>
    <source>
        <tissue evidence="1">Whole organism</tissue>
    </source>
</reference>
<dbReference type="AlphaFoldDB" id="A0A0K2VI68"/>
<evidence type="ECO:0000313" key="1">
    <source>
        <dbReference type="EMBL" id="CDW50040.1"/>
    </source>
</evidence>
<sequence length="57" mass="6544">MQAVVINILPFKPHSTRAAMVAFKRNEDSSLAEIVKQGFWPEDSIAFQRFYNVPLFS</sequence>
<organism evidence="1">
    <name type="scientific">Lepeophtheirus salmonis</name>
    <name type="common">Salmon louse</name>
    <name type="synonym">Caligus salmonis</name>
    <dbReference type="NCBI Taxonomy" id="72036"/>
    <lineage>
        <taxon>Eukaryota</taxon>
        <taxon>Metazoa</taxon>
        <taxon>Ecdysozoa</taxon>
        <taxon>Arthropoda</taxon>
        <taxon>Crustacea</taxon>
        <taxon>Multicrustacea</taxon>
        <taxon>Hexanauplia</taxon>
        <taxon>Copepoda</taxon>
        <taxon>Siphonostomatoida</taxon>
        <taxon>Caligidae</taxon>
        <taxon>Lepeophtheirus</taxon>
    </lineage>
</organism>
<dbReference type="EMBL" id="HACA01032679">
    <property type="protein sequence ID" value="CDW50040.1"/>
    <property type="molecule type" value="Transcribed_RNA"/>
</dbReference>